<evidence type="ECO:0000313" key="2">
    <source>
        <dbReference type="EMBL" id="JAC77765.1"/>
    </source>
</evidence>
<protein>
    <submittedName>
        <fullName evidence="2">Uncharacterized protein</fullName>
    </submittedName>
</protein>
<dbReference type="EMBL" id="GBEZ01007718">
    <property type="protein sequence ID" value="JAC77765.1"/>
    <property type="molecule type" value="Transcribed_RNA"/>
</dbReference>
<evidence type="ECO:0000256" key="1">
    <source>
        <dbReference type="SAM" id="MobiDB-lite"/>
    </source>
</evidence>
<gene>
    <name evidence="2" type="ORF">TSPGSL018_16835</name>
</gene>
<sequence>PISLQSRAAPTLSAVRPLPLPCKHDPPSPLPLFPSHRPQGRPPSTPSQLAPLSPSGPSVSREGLGEGPRGACSPVSGLGRFPVRSAWAASPAFPFLFLPLCPTPSSHPTPPSSTRFLVPSPLIKALAPALPRTNGAACMKLPIPWGGAEGTPTPPSLPPS</sequence>
<feature type="non-terminal residue" evidence="2">
    <location>
        <position position="1"/>
    </location>
</feature>
<feature type="region of interest" description="Disordered" evidence="1">
    <location>
        <begin position="1"/>
        <end position="71"/>
    </location>
</feature>
<organism evidence="2">
    <name type="scientific">Tetraselmis sp. GSL018</name>
    <dbReference type="NCBI Taxonomy" id="582737"/>
    <lineage>
        <taxon>Eukaryota</taxon>
        <taxon>Viridiplantae</taxon>
        <taxon>Chlorophyta</taxon>
        <taxon>core chlorophytes</taxon>
        <taxon>Chlorodendrophyceae</taxon>
        <taxon>Chlorodendrales</taxon>
        <taxon>Chlorodendraceae</taxon>
        <taxon>Tetraselmis</taxon>
    </lineage>
</organism>
<name>A0A061S4D3_9CHLO</name>
<reference evidence="2" key="1">
    <citation type="submission" date="2014-05" db="EMBL/GenBank/DDBJ databases">
        <title>The transcriptome of the halophilic microalga Tetraselmis sp. GSL018 isolated from the Great Salt Lake, Utah.</title>
        <authorList>
            <person name="Jinkerson R.E."/>
            <person name="D'Adamo S."/>
            <person name="Posewitz M.C."/>
        </authorList>
    </citation>
    <scope>NUCLEOTIDE SEQUENCE</scope>
    <source>
        <strain evidence="2">GSL018</strain>
    </source>
</reference>
<feature type="compositionally biased region" description="Polar residues" evidence="1">
    <location>
        <begin position="46"/>
        <end position="58"/>
    </location>
</feature>
<accession>A0A061S4D3</accession>
<proteinExistence type="predicted"/>
<dbReference type="AlphaFoldDB" id="A0A061S4D3"/>
<feature type="non-terminal residue" evidence="2">
    <location>
        <position position="160"/>
    </location>
</feature>